<evidence type="ECO:0000313" key="1">
    <source>
        <dbReference type="EMBL" id="GFC55003.1"/>
    </source>
</evidence>
<comment type="caution">
    <text evidence="1">The sequence shown here is derived from an EMBL/GenBank/DDBJ whole genome shotgun (WGS) entry which is preliminary data.</text>
</comment>
<proteinExistence type="predicted"/>
<sequence>RACVNAKREKRYSVSRFLVAFSSTISAGGGGARRENATHDVVVAPWTDVFVDNLSHQLPYLVL</sequence>
<feature type="non-terminal residue" evidence="1">
    <location>
        <position position="1"/>
    </location>
</feature>
<dbReference type="EMBL" id="BKCJ010963471">
    <property type="protein sequence ID" value="GFC55003.1"/>
    <property type="molecule type" value="Genomic_DNA"/>
</dbReference>
<organism evidence="1">
    <name type="scientific">Tanacetum cinerariifolium</name>
    <name type="common">Dalmatian daisy</name>
    <name type="synonym">Chrysanthemum cinerariifolium</name>
    <dbReference type="NCBI Taxonomy" id="118510"/>
    <lineage>
        <taxon>Eukaryota</taxon>
        <taxon>Viridiplantae</taxon>
        <taxon>Streptophyta</taxon>
        <taxon>Embryophyta</taxon>
        <taxon>Tracheophyta</taxon>
        <taxon>Spermatophyta</taxon>
        <taxon>Magnoliopsida</taxon>
        <taxon>eudicotyledons</taxon>
        <taxon>Gunneridae</taxon>
        <taxon>Pentapetalae</taxon>
        <taxon>asterids</taxon>
        <taxon>campanulids</taxon>
        <taxon>Asterales</taxon>
        <taxon>Asteraceae</taxon>
        <taxon>Asteroideae</taxon>
        <taxon>Anthemideae</taxon>
        <taxon>Anthemidinae</taxon>
        <taxon>Tanacetum</taxon>
    </lineage>
</organism>
<accession>A0A699Q4S2</accession>
<dbReference type="AlphaFoldDB" id="A0A699Q4S2"/>
<reference evidence="1" key="1">
    <citation type="journal article" date="2019" name="Sci. Rep.">
        <title>Draft genome of Tanacetum cinerariifolium, the natural source of mosquito coil.</title>
        <authorList>
            <person name="Yamashiro T."/>
            <person name="Shiraishi A."/>
            <person name="Satake H."/>
            <person name="Nakayama K."/>
        </authorList>
    </citation>
    <scope>NUCLEOTIDE SEQUENCE</scope>
</reference>
<gene>
    <name evidence="1" type="ORF">Tci_826973</name>
</gene>
<protein>
    <submittedName>
        <fullName evidence="1">Uncharacterized protein</fullName>
    </submittedName>
</protein>
<name>A0A699Q4S2_TANCI</name>